<organism evidence="1 2">
    <name type="scientific">Litoreibacter arenae DSM 19593</name>
    <dbReference type="NCBI Taxonomy" id="1123360"/>
    <lineage>
        <taxon>Bacteria</taxon>
        <taxon>Pseudomonadati</taxon>
        <taxon>Pseudomonadota</taxon>
        <taxon>Alphaproteobacteria</taxon>
        <taxon>Rhodobacterales</taxon>
        <taxon>Roseobacteraceae</taxon>
        <taxon>Litoreibacter</taxon>
    </lineage>
</organism>
<protein>
    <submittedName>
        <fullName evidence="1">Uncharacterized protein</fullName>
    </submittedName>
</protein>
<keyword evidence="2" id="KW-1185">Reference proteome</keyword>
<sequence length="150" mass="16346">MLVLGVAFLSARPMWQSLPEGTGLVRLSLTHSGVRNCRARTAQELADLPANMRDREVCERRRAPIRIEMDIDGQQVFATEAAPSGLAGSGPSRIYQRIELPTGPYHVTLRLADDPSVAGFAYEAGFDINLQAAQSIAIDFDAASDGFYLH</sequence>
<comment type="caution">
    <text evidence="1">The sequence shown here is derived from an EMBL/GenBank/DDBJ whole genome shotgun (WGS) entry which is preliminary data.</text>
</comment>
<dbReference type="STRING" id="1123360.thalar_02889"/>
<accession>S9QC61</accession>
<dbReference type="HOGENOM" id="CLU_1592593_0_0_5"/>
<proteinExistence type="predicted"/>
<dbReference type="eggNOG" id="ENOG5031H4T">
    <property type="taxonomic scope" value="Bacteria"/>
</dbReference>
<evidence type="ECO:0000313" key="2">
    <source>
        <dbReference type="Proteomes" id="UP000015351"/>
    </source>
</evidence>
<reference evidence="2" key="1">
    <citation type="journal article" date="2013" name="Stand. Genomic Sci.">
        <title>Genome sequence of the Litoreibacter arenae type strain (DSM 19593(T)), a member of the Roseobacter clade isolated from sea sand.</title>
        <authorList>
            <person name="Riedel T."/>
            <person name="Fiebig A."/>
            <person name="Petersen J."/>
            <person name="Gronow S."/>
            <person name="Kyrpides N.C."/>
            <person name="Goker M."/>
            <person name="Klenk H.P."/>
        </authorList>
    </citation>
    <scope>NUCLEOTIDE SEQUENCE [LARGE SCALE GENOMIC DNA]</scope>
    <source>
        <strain evidence="2">DSM 19593</strain>
    </source>
</reference>
<gene>
    <name evidence="1" type="ORF">thalar_02889</name>
</gene>
<name>S9QC61_9RHOB</name>
<dbReference type="AlphaFoldDB" id="S9QC61"/>
<dbReference type="EMBL" id="AONI01000015">
    <property type="protein sequence ID" value="EPX77168.1"/>
    <property type="molecule type" value="Genomic_DNA"/>
</dbReference>
<evidence type="ECO:0000313" key="1">
    <source>
        <dbReference type="EMBL" id="EPX77168.1"/>
    </source>
</evidence>
<dbReference type="Proteomes" id="UP000015351">
    <property type="component" value="Unassembled WGS sequence"/>
</dbReference>